<dbReference type="Proteomes" id="UP001189429">
    <property type="component" value="Unassembled WGS sequence"/>
</dbReference>
<evidence type="ECO:0000313" key="2">
    <source>
        <dbReference type="EMBL" id="CAK0790271.1"/>
    </source>
</evidence>
<proteinExistence type="predicted"/>
<evidence type="ECO:0000313" key="3">
    <source>
        <dbReference type="Proteomes" id="UP001189429"/>
    </source>
</evidence>
<name>A0ABN9PG66_9DINO</name>
<reference evidence="2" key="1">
    <citation type="submission" date="2023-10" db="EMBL/GenBank/DDBJ databases">
        <authorList>
            <person name="Chen Y."/>
            <person name="Shah S."/>
            <person name="Dougan E. K."/>
            <person name="Thang M."/>
            <person name="Chan C."/>
        </authorList>
    </citation>
    <scope>NUCLEOTIDE SEQUENCE [LARGE SCALE GENOMIC DNA]</scope>
</reference>
<feature type="non-terminal residue" evidence="2">
    <location>
        <position position="456"/>
    </location>
</feature>
<organism evidence="2 3">
    <name type="scientific">Prorocentrum cordatum</name>
    <dbReference type="NCBI Taxonomy" id="2364126"/>
    <lineage>
        <taxon>Eukaryota</taxon>
        <taxon>Sar</taxon>
        <taxon>Alveolata</taxon>
        <taxon>Dinophyceae</taxon>
        <taxon>Prorocentrales</taxon>
        <taxon>Prorocentraceae</taxon>
        <taxon>Prorocentrum</taxon>
    </lineage>
</organism>
<comment type="caution">
    <text evidence="2">The sequence shown here is derived from an EMBL/GenBank/DDBJ whole genome shotgun (WGS) entry which is preliminary data.</text>
</comment>
<keyword evidence="3" id="KW-1185">Reference proteome</keyword>
<gene>
    <name evidence="2" type="ORF">PCOR1329_LOCUS1596</name>
</gene>
<sequence>MGSQPMSQSKYLAELEAEVAEFRRQHARTSAAGAQPELELGTTKPVDDDDKALLAHIEAYGKDAIAEQHAKAKAERVALRRSKQPVSIQIRQLPTKLQIKGTKLEKLTKASMANKVELEKLQEEGQLRALGSGVAKPPDPDSERDSGGHFNLDVLDRILQAAGVSGELVANVKANPSVEQLRLPPRARDDASQDAAPAPKRPRVEDVEIVDEPTSPYFDNSDVGVLRASLEELDFVGELPKDGADLRSMAKKGFQGLHLVPLNITCAQGAGATIDHWIICSSLVTRISQPHVAQLDWKPPRRCAYQSKETAALQVAASGSTELRKWKGIWAEHGLAQFHGPSDFHARGQLSEMSVEFLRPARLKFKETTAADVMQIGIVLQDSASGKSGQRGNVAFTDDAGRWSNQPAGDGISAFLRVRVSVPAELLVAPGDARYKPAAPWAQPSQLARQLPQSTQ</sequence>
<dbReference type="EMBL" id="CAUYUJ010000390">
    <property type="protein sequence ID" value="CAK0790271.1"/>
    <property type="molecule type" value="Genomic_DNA"/>
</dbReference>
<feature type="region of interest" description="Disordered" evidence="1">
    <location>
        <begin position="180"/>
        <end position="204"/>
    </location>
</feature>
<feature type="region of interest" description="Disordered" evidence="1">
    <location>
        <begin position="26"/>
        <end position="46"/>
    </location>
</feature>
<protein>
    <submittedName>
        <fullName evidence="2">Uncharacterized protein</fullName>
    </submittedName>
</protein>
<feature type="compositionally biased region" description="Basic and acidic residues" evidence="1">
    <location>
        <begin position="138"/>
        <end position="147"/>
    </location>
</feature>
<feature type="region of interest" description="Disordered" evidence="1">
    <location>
        <begin position="122"/>
        <end position="149"/>
    </location>
</feature>
<evidence type="ECO:0000256" key="1">
    <source>
        <dbReference type="SAM" id="MobiDB-lite"/>
    </source>
</evidence>
<accession>A0ABN9PG66</accession>